<gene>
    <name evidence="1" type="ORF">GCM10009668_08930</name>
</gene>
<accession>A0ABP4EAA0</accession>
<dbReference type="Proteomes" id="UP001501581">
    <property type="component" value="Unassembled WGS sequence"/>
</dbReference>
<keyword evidence="2" id="KW-1185">Reference proteome</keyword>
<organism evidence="1 2">
    <name type="scientific">Nocardioides dubius</name>
    <dbReference type="NCBI Taxonomy" id="317019"/>
    <lineage>
        <taxon>Bacteria</taxon>
        <taxon>Bacillati</taxon>
        <taxon>Actinomycetota</taxon>
        <taxon>Actinomycetes</taxon>
        <taxon>Propionibacteriales</taxon>
        <taxon>Nocardioidaceae</taxon>
        <taxon>Nocardioides</taxon>
    </lineage>
</organism>
<comment type="caution">
    <text evidence="1">The sequence shown here is derived from an EMBL/GenBank/DDBJ whole genome shotgun (WGS) entry which is preliminary data.</text>
</comment>
<sequence>MTVPAEVLDLVLGLPDAVQDELVMELAARRQAAQETLHPAWSAEIASRVDDIVGERVQTVPMSEIKAELAALRPVREA</sequence>
<evidence type="ECO:0000313" key="1">
    <source>
        <dbReference type="EMBL" id="GAA1095200.1"/>
    </source>
</evidence>
<proteinExistence type="predicted"/>
<name>A0ABP4EAA0_9ACTN</name>
<evidence type="ECO:0000313" key="2">
    <source>
        <dbReference type="Proteomes" id="UP001501581"/>
    </source>
</evidence>
<evidence type="ECO:0008006" key="3">
    <source>
        <dbReference type="Google" id="ProtNLM"/>
    </source>
</evidence>
<protein>
    <recommendedName>
        <fullName evidence="3">Addiction module protein</fullName>
    </recommendedName>
</protein>
<reference evidence="2" key="1">
    <citation type="journal article" date="2019" name="Int. J. Syst. Evol. Microbiol.">
        <title>The Global Catalogue of Microorganisms (GCM) 10K type strain sequencing project: providing services to taxonomists for standard genome sequencing and annotation.</title>
        <authorList>
            <consortium name="The Broad Institute Genomics Platform"/>
            <consortium name="The Broad Institute Genome Sequencing Center for Infectious Disease"/>
            <person name="Wu L."/>
            <person name="Ma J."/>
        </authorList>
    </citation>
    <scope>NUCLEOTIDE SEQUENCE [LARGE SCALE GENOMIC DNA]</scope>
    <source>
        <strain evidence="2">JCM 13008</strain>
    </source>
</reference>
<dbReference type="RefSeq" id="WP_343991774.1">
    <property type="nucleotide sequence ID" value="NZ_BAAALG010000003.1"/>
</dbReference>
<dbReference type="EMBL" id="BAAALG010000003">
    <property type="protein sequence ID" value="GAA1095200.1"/>
    <property type="molecule type" value="Genomic_DNA"/>
</dbReference>